<reference evidence="1 2" key="1">
    <citation type="submission" date="2021-01" db="EMBL/GenBank/DDBJ databases">
        <title>Genomic Encyclopedia of Type Strains, Phase IV (KMG-IV): sequencing the most valuable type-strain genomes for metagenomic binning, comparative biology and taxonomic classification.</title>
        <authorList>
            <person name="Goeker M."/>
        </authorList>
    </citation>
    <scope>NUCLEOTIDE SEQUENCE [LARGE SCALE GENOMIC DNA]</scope>
    <source>
        <strain evidence="1 2">DSM 23711</strain>
    </source>
</reference>
<dbReference type="RefSeq" id="WP_204501935.1">
    <property type="nucleotide sequence ID" value="NZ_JAFBDR010000029.1"/>
</dbReference>
<evidence type="ECO:0008006" key="3">
    <source>
        <dbReference type="Google" id="ProtNLM"/>
    </source>
</evidence>
<protein>
    <recommendedName>
        <fullName evidence="3">DUF5683 domain-containing protein</fullName>
    </recommendedName>
</protein>
<gene>
    <name evidence="1" type="ORF">JOC48_003837</name>
</gene>
<name>A0ABS2N5W9_9BACI</name>
<dbReference type="Proteomes" id="UP001296943">
    <property type="component" value="Unassembled WGS sequence"/>
</dbReference>
<proteinExistence type="predicted"/>
<evidence type="ECO:0000313" key="2">
    <source>
        <dbReference type="Proteomes" id="UP001296943"/>
    </source>
</evidence>
<evidence type="ECO:0000313" key="1">
    <source>
        <dbReference type="EMBL" id="MBM7573285.1"/>
    </source>
</evidence>
<comment type="caution">
    <text evidence="1">The sequence shown here is derived from an EMBL/GenBank/DDBJ whole genome shotgun (WGS) entry which is preliminary data.</text>
</comment>
<accession>A0ABS2N5W9</accession>
<keyword evidence="2" id="KW-1185">Reference proteome</keyword>
<organism evidence="1 2">
    <name type="scientific">Aquibacillus albus</name>
    <dbReference type="NCBI Taxonomy" id="1168171"/>
    <lineage>
        <taxon>Bacteria</taxon>
        <taxon>Bacillati</taxon>
        <taxon>Bacillota</taxon>
        <taxon>Bacilli</taxon>
        <taxon>Bacillales</taxon>
        <taxon>Bacillaceae</taxon>
        <taxon>Aquibacillus</taxon>
    </lineage>
</organism>
<dbReference type="EMBL" id="JAFBDR010000029">
    <property type="protein sequence ID" value="MBM7573285.1"/>
    <property type="molecule type" value="Genomic_DNA"/>
</dbReference>
<sequence>MNQGSQNNQQNYKVYIYKSPLAAAMWSALLPGFGQLYVRDYIIGFSLVAWEIVVNIMSK</sequence>